<feature type="domain" description="Chemokine interleukin-8-like" evidence="6">
    <location>
        <begin position="27"/>
        <end position="88"/>
    </location>
</feature>
<feature type="signal peptide" evidence="5">
    <location>
        <begin position="1"/>
        <end position="21"/>
    </location>
</feature>
<reference evidence="7" key="1">
    <citation type="submission" date="2022-03" db="EMBL/GenBank/DDBJ databases">
        <authorList>
            <person name="Alioto T."/>
            <person name="Alioto T."/>
            <person name="Gomez Garrido J."/>
        </authorList>
    </citation>
    <scope>NUCLEOTIDE SEQUENCE</scope>
</reference>
<dbReference type="PRINTS" id="PR00437">
    <property type="entry name" value="SMALLCYTKCXC"/>
</dbReference>
<dbReference type="PRINTS" id="PR00436">
    <property type="entry name" value="INTERLEUKIN8"/>
</dbReference>
<evidence type="ECO:0000313" key="8">
    <source>
        <dbReference type="Proteomes" id="UP001295444"/>
    </source>
</evidence>
<evidence type="ECO:0000256" key="5">
    <source>
        <dbReference type="SAM" id="SignalP"/>
    </source>
</evidence>
<dbReference type="InterPro" id="IPR001811">
    <property type="entry name" value="Chemokine_IL8-like_dom"/>
</dbReference>
<keyword evidence="5" id="KW-0732">Signal</keyword>
<dbReference type="EMBL" id="OW240917">
    <property type="protein sequence ID" value="CAH2301490.1"/>
    <property type="molecule type" value="Genomic_DNA"/>
</dbReference>
<dbReference type="InterPro" id="IPR036048">
    <property type="entry name" value="Interleukin_8-like_sf"/>
</dbReference>
<evidence type="ECO:0000256" key="3">
    <source>
        <dbReference type="ARBA" id="ARBA00022514"/>
    </source>
</evidence>
<dbReference type="Pfam" id="PF00048">
    <property type="entry name" value="IL8"/>
    <property type="match status" value="1"/>
</dbReference>
<comment type="similarity">
    <text evidence="2">Belongs to the intercrine alpha (chemokine CxC) family.</text>
</comment>
<name>A0AAD1WEA9_PELCU</name>
<evidence type="ECO:0000313" key="7">
    <source>
        <dbReference type="EMBL" id="CAH2301490.1"/>
    </source>
</evidence>
<comment type="subcellular location">
    <subcellularLocation>
        <location evidence="1">Secreted</location>
    </subcellularLocation>
</comment>
<dbReference type="PANTHER" id="PTHR12015">
    <property type="entry name" value="SMALL INDUCIBLE CYTOKINE A"/>
    <property type="match status" value="1"/>
</dbReference>
<evidence type="ECO:0000256" key="4">
    <source>
        <dbReference type="ARBA" id="ARBA00022525"/>
    </source>
</evidence>
<gene>
    <name evidence="7" type="ORF">PECUL_23A028690</name>
</gene>
<organism evidence="7 8">
    <name type="scientific">Pelobates cultripes</name>
    <name type="common">Western spadefoot toad</name>
    <dbReference type="NCBI Taxonomy" id="61616"/>
    <lineage>
        <taxon>Eukaryota</taxon>
        <taxon>Metazoa</taxon>
        <taxon>Chordata</taxon>
        <taxon>Craniata</taxon>
        <taxon>Vertebrata</taxon>
        <taxon>Euteleostomi</taxon>
        <taxon>Amphibia</taxon>
        <taxon>Batrachia</taxon>
        <taxon>Anura</taxon>
        <taxon>Pelobatoidea</taxon>
        <taxon>Pelobatidae</taxon>
        <taxon>Pelobates</taxon>
    </lineage>
</organism>
<keyword evidence="4" id="KW-0964">Secreted</keyword>
<dbReference type="InterPro" id="IPR001089">
    <property type="entry name" value="Chemokine_CXC"/>
</dbReference>
<dbReference type="AlphaFoldDB" id="A0AAD1WEA9"/>
<dbReference type="CDD" id="cd00273">
    <property type="entry name" value="Chemokine_CXC"/>
    <property type="match status" value="1"/>
</dbReference>
<dbReference type="GO" id="GO:0006955">
    <property type="term" value="P:immune response"/>
    <property type="evidence" value="ECO:0007669"/>
    <property type="project" value="InterPro"/>
</dbReference>
<evidence type="ECO:0000259" key="6">
    <source>
        <dbReference type="SMART" id="SM00199"/>
    </source>
</evidence>
<evidence type="ECO:0000256" key="1">
    <source>
        <dbReference type="ARBA" id="ARBA00004613"/>
    </source>
</evidence>
<dbReference type="InterPro" id="IPR033899">
    <property type="entry name" value="CXC_Chemokine_domain"/>
</dbReference>
<dbReference type="SMART" id="SM00199">
    <property type="entry name" value="SCY"/>
    <property type="match status" value="1"/>
</dbReference>
<dbReference type="GO" id="GO:0008009">
    <property type="term" value="F:chemokine activity"/>
    <property type="evidence" value="ECO:0007669"/>
    <property type="project" value="InterPro"/>
</dbReference>
<keyword evidence="8" id="KW-1185">Reference proteome</keyword>
<protein>
    <submittedName>
        <fullName evidence="7">C-X-C motif chemokine 10-like</fullName>
    </submittedName>
</protein>
<feature type="chain" id="PRO_5042009450" evidence="5">
    <location>
        <begin position="22"/>
        <end position="96"/>
    </location>
</feature>
<dbReference type="GO" id="GO:0005615">
    <property type="term" value="C:extracellular space"/>
    <property type="evidence" value="ECO:0007669"/>
    <property type="project" value="UniProtKB-KW"/>
</dbReference>
<accession>A0AAD1WEA9</accession>
<sequence length="96" mass="10366">MGKAFLAIFCSLLLILTCAQGLSIFGSQRCRCNGRGANAVIVKSMARLEIFPISASCDKLDIIATMKSGTQICLNPYSKMVKAMIANVTKKKGYVK</sequence>
<dbReference type="InterPro" id="IPR039809">
    <property type="entry name" value="Chemokine_b/g/d"/>
</dbReference>
<dbReference type="Gene3D" id="2.40.50.40">
    <property type="match status" value="1"/>
</dbReference>
<keyword evidence="3" id="KW-0202">Cytokine</keyword>
<proteinExistence type="inferred from homology"/>
<dbReference type="SUPFAM" id="SSF54117">
    <property type="entry name" value="Interleukin 8-like chemokines"/>
    <property type="match status" value="1"/>
</dbReference>
<dbReference type="Proteomes" id="UP001295444">
    <property type="component" value="Chromosome 06"/>
</dbReference>
<dbReference type="GO" id="GO:0006952">
    <property type="term" value="P:defense response"/>
    <property type="evidence" value="ECO:0007669"/>
    <property type="project" value="InterPro"/>
</dbReference>
<evidence type="ECO:0000256" key="2">
    <source>
        <dbReference type="ARBA" id="ARBA00010665"/>
    </source>
</evidence>